<reference evidence="1 2" key="1">
    <citation type="journal article" date="2024" name="BMC Biol.">
        <title>Comparative genomics of Ascetosporea gives new insight into the evolutionary basis for animal parasitism in Rhizaria.</title>
        <authorList>
            <person name="Hiltunen Thoren M."/>
            <person name="Onut-Brannstrom I."/>
            <person name="Alfjorden A."/>
            <person name="Peckova H."/>
            <person name="Swords F."/>
            <person name="Hooper C."/>
            <person name="Holzer A.S."/>
            <person name="Bass D."/>
            <person name="Burki F."/>
        </authorList>
    </citation>
    <scope>NUCLEOTIDE SEQUENCE [LARGE SCALE GENOMIC DNA]</scope>
    <source>
        <strain evidence="1">20-A016</strain>
    </source>
</reference>
<evidence type="ECO:0000313" key="1">
    <source>
        <dbReference type="EMBL" id="MES1922174.1"/>
    </source>
</evidence>
<dbReference type="InterPro" id="IPR046336">
    <property type="entry name" value="Lon_prtase_N_sf"/>
</dbReference>
<dbReference type="EMBL" id="JBDODL010002338">
    <property type="protein sequence ID" value="MES1922174.1"/>
    <property type="molecule type" value="Genomic_DNA"/>
</dbReference>
<dbReference type="Gene3D" id="2.30.130.40">
    <property type="entry name" value="LON domain-like"/>
    <property type="match status" value="1"/>
</dbReference>
<organism evidence="1 2">
    <name type="scientific">Bonamia ostreae</name>
    <dbReference type="NCBI Taxonomy" id="126728"/>
    <lineage>
        <taxon>Eukaryota</taxon>
        <taxon>Sar</taxon>
        <taxon>Rhizaria</taxon>
        <taxon>Endomyxa</taxon>
        <taxon>Ascetosporea</taxon>
        <taxon>Haplosporida</taxon>
        <taxon>Bonamia</taxon>
    </lineage>
</organism>
<name>A0ABV2AR87_9EUKA</name>
<proteinExistence type="predicted"/>
<gene>
    <name evidence="1" type="ORF">MHBO_003690</name>
</gene>
<accession>A0ABV2AR87</accession>
<protein>
    <submittedName>
        <fullName evidence="1">Uncharacterized protein</fullName>
    </submittedName>
</protein>
<evidence type="ECO:0000313" key="2">
    <source>
        <dbReference type="Proteomes" id="UP001439008"/>
    </source>
</evidence>
<keyword evidence="2" id="KW-1185">Reference proteome</keyword>
<comment type="caution">
    <text evidence="1">The sequence shown here is derived from an EMBL/GenBank/DDBJ whole genome shotgun (WGS) entry which is preliminary data.</text>
</comment>
<dbReference type="Proteomes" id="UP001439008">
    <property type="component" value="Unassembled WGS sequence"/>
</dbReference>
<sequence length="191" mass="22602">MSNAFLQALFLSYVFLNRYIKLLQRCRKENREFAFAYRRWQDFADYSSVKENTIFQPRTEKMLVVCVAKVKAVKTKEDDTTQIICEGIARKLAVCLEIEEMANGIDVVELTECPIQKVVILKINKKVHPNCENEGQRIDMVKMFKEMMNIRILQFKIQYPLESVDYTIPKEGVEFPYWFFGYFLPSFKFSI</sequence>